<name>A0A7J7P5M6_9MAGN</name>
<feature type="coiled-coil region" evidence="1">
    <location>
        <begin position="535"/>
        <end position="611"/>
    </location>
</feature>
<feature type="compositionally biased region" description="Basic and acidic residues" evidence="2">
    <location>
        <begin position="46"/>
        <end position="63"/>
    </location>
</feature>
<evidence type="ECO:0000313" key="3">
    <source>
        <dbReference type="EMBL" id="KAF6174746.1"/>
    </source>
</evidence>
<dbReference type="AlphaFoldDB" id="A0A7J7P5M6"/>
<proteinExistence type="predicted"/>
<gene>
    <name evidence="3" type="ORF">GIB67_031270</name>
</gene>
<organism evidence="3 4">
    <name type="scientific">Kingdonia uniflora</name>
    <dbReference type="NCBI Taxonomy" id="39325"/>
    <lineage>
        <taxon>Eukaryota</taxon>
        <taxon>Viridiplantae</taxon>
        <taxon>Streptophyta</taxon>
        <taxon>Embryophyta</taxon>
        <taxon>Tracheophyta</taxon>
        <taxon>Spermatophyta</taxon>
        <taxon>Magnoliopsida</taxon>
        <taxon>Ranunculales</taxon>
        <taxon>Circaeasteraceae</taxon>
        <taxon>Kingdonia</taxon>
    </lineage>
</organism>
<evidence type="ECO:0000256" key="2">
    <source>
        <dbReference type="SAM" id="MobiDB-lite"/>
    </source>
</evidence>
<feature type="region of interest" description="Disordered" evidence="2">
    <location>
        <begin position="1"/>
        <end position="79"/>
    </location>
</feature>
<feature type="region of interest" description="Disordered" evidence="2">
    <location>
        <begin position="242"/>
        <end position="267"/>
    </location>
</feature>
<evidence type="ECO:0000256" key="1">
    <source>
        <dbReference type="SAM" id="Coils"/>
    </source>
</evidence>
<keyword evidence="1" id="KW-0175">Coiled coil</keyword>
<comment type="caution">
    <text evidence="3">The sequence shown here is derived from an EMBL/GenBank/DDBJ whole genome shotgun (WGS) entry which is preliminary data.</text>
</comment>
<sequence length="775" mass="85455">MIMPKNYIKGAKKEAKKPSLQTTGSQKENEGNKVKRTTRRTSQQQKEAEEKPIHPPKKEKLILSDEEEEGDRIGPPKAAPPVIPVRVAAVAIPEEPTVGAEDVTQYEGVDMVSTLLTTLDIQGCGQPHNPESMEVDESEMCSKGEPQIVTLQGGADSKAIVSKGDVCHGVKYVEGSREDMEVGGEAGVSVDDAAEDLSDCRSSAPDDVVSVNETQEHIGTMVEPPEVLKTDLGGCVAEPTEHFETDPSGPSLEPTEAVETIPSSKNPDAEVTLASNGTANLATSSVVGVAAVMEGFVIPVVIPADESVLILWGDHRTKPIVEGQVKGRVTPELDNTKDYDAAAKFCSALTLTKKDYYVAKCNYPKSATIFMVGKNLLGAERRWQKGKGNKEREEGSRKGGVIRLGFMPISPNSRGCLKPANVKVLSTVRSGRPPRTLGRTRAMSWKNYVQRLTRNPWRTTEGAKPNEVNWFRGDAGSQITYSPATQEIKNKAKHYKVVYEWSDFFSGNKWKQAVLKEAMRGNVGGAAEIAKIPETETLKAEIEELKSELLQRKAEISDFKLELLRREAELEEAKSLFAAKFKVINELEAVLSEKEQENEGLQAEVTQLRLDYDAVVCGSPLDIFFYKIWQGIQLQGKGPFMHSKTPRMDGPRGKYQELQLASVAVRELLEIKVSNVSAKTNLKRNIFQPCLQFLEKCPSRCLARRQLCILGCRSKDLQQPIQVQRREGAVRTSPRTQLEDVLAAGIQPVPNQGVCNPYSGVKSLCVHSLHRRFRR</sequence>
<dbReference type="Proteomes" id="UP000541444">
    <property type="component" value="Unassembled WGS sequence"/>
</dbReference>
<evidence type="ECO:0000313" key="4">
    <source>
        <dbReference type="Proteomes" id="UP000541444"/>
    </source>
</evidence>
<keyword evidence="4" id="KW-1185">Reference proteome</keyword>
<reference evidence="3 4" key="1">
    <citation type="journal article" date="2020" name="IScience">
        <title>Genome Sequencing of the Endangered Kingdonia uniflora (Circaeasteraceae, Ranunculales) Reveals Potential Mechanisms of Evolutionary Specialization.</title>
        <authorList>
            <person name="Sun Y."/>
            <person name="Deng T."/>
            <person name="Zhang A."/>
            <person name="Moore M.J."/>
            <person name="Landis J.B."/>
            <person name="Lin N."/>
            <person name="Zhang H."/>
            <person name="Zhang X."/>
            <person name="Huang J."/>
            <person name="Zhang X."/>
            <person name="Sun H."/>
            <person name="Wang H."/>
        </authorList>
    </citation>
    <scope>NUCLEOTIDE SEQUENCE [LARGE SCALE GENOMIC DNA]</scope>
    <source>
        <strain evidence="3">TB1705</strain>
        <tissue evidence="3">Leaf</tissue>
    </source>
</reference>
<dbReference type="EMBL" id="JACGCM010000243">
    <property type="protein sequence ID" value="KAF6174746.1"/>
    <property type="molecule type" value="Genomic_DNA"/>
</dbReference>
<accession>A0A7J7P5M6</accession>
<protein>
    <submittedName>
        <fullName evidence="3">Uncharacterized protein</fullName>
    </submittedName>
</protein>